<evidence type="ECO:0000313" key="3">
    <source>
        <dbReference type="Proteomes" id="UP001190700"/>
    </source>
</evidence>
<accession>A0AAE0L716</accession>
<protein>
    <submittedName>
        <fullName evidence="2">Uncharacterized protein</fullName>
    </submittedName>
</protein>
<feature type="compositionally biased region" description="Gly residues" evidence="1">
    <location>
        <begin position="1"/>
        <end position="11"/>
    </location>
</feature>
<proteinExistence type="predicted"/>
<sequence>MEAIGGKGSEGVSGKVVEGPEGPGAVEAVGGTSELVEGPEGPGAVEAVGGTSDGIKGTVVVEGFIATREGYNVTTADYNAGDAGGTRLNELMRPAVKSRSITSVSQPSSVVAKVLHPVDVGVGGIELAVPVTEGTEYGKLMGGFGGLVDADHPQLRPEVVGVGVANPFHLEAKALHHATAITGIHTGGFLLLDNGTQILRNGT</sequence>
<organism evidence="2 3">
    <name type="scientific">Cymbomonas tetramitiformis</name>
    <dbReference type="NCBI Taxonomy" id="36881"/>
    <lineage>
        <taxon>Eukaryota</taxon>
        <taxon>Viridiplantae</taxon>
        <taxon>Chlorophyta</taxon>
        <taxon>Pyramimonadophyceae</taxon>
        <taxon>Pyramimonadales</taxon>
        <taxon>Pyramimonadaceae</taxon>
        <taxon>Cymbomonas</taxon>
    </lineage>
</organism>
<keyword evidence="3" id="KW-1185">Reference proteome</keyword>
<evidence type="ECO:0000256" key="1">
    <source>
        <dbReference type="SAM" id="MobiDB-lite"/>
    </source>
</evidence>
<name>A0AAE0L716_9CHLO</name>
<dbReference type="AlphaFoldDB" id="A0AAE0L716"/>
<feature type="region of interest" description="Disordered" evidence="1">
    <location>
        <begin position="1"/>
        <end position="28"/>
    </location>
</feature>
<feature type="compositionally biased region" description="Low complexity" evidence="1">
    <location>
        <begin position="12"/>
        <end position="28"/>
    </location>
</feature>
<reference evidence="2 3" key="1">
    <citation type="journal article" date="2015" name="Genome Biol. Evol.">
        <title>Comparative Genomics of a Bacterivorous Green Alga Reveals Evolutionary Causalities and Consequences of Phago-Mixotrophic Mode of Nutrition.</title>
        <authorList>
            <person name="Burns J.A."/>
            <person name="Paasch A."/>
            <person name="Narechania A."/>
            <person name="Kim E."/>
        </authorList>
    </citation>
    <scope>NUCLEOTIDE SEQUENCE [LARGE SCALE GENOMIC DNA]</scope>
    <source>
        <strain evidence="2 3">PLY_AMNH</strain>
    </source>
</reference>
<dbReference type="Proteomes" id="UP001190700">
    <property type="component" value="Unassembled WGS sequence"/>
</dbReference>
<evidence type="ECO:0000313" key="2">
    <source>
        <dbReference type="EMBL" id="KAK3274085.1"/>
    </source>
</evidence>
<comment type="caution">
    <text evidence="2">The sequence shown here is derived from an EMBL/GenBank/DDBJ whole genome shotgun (WGS) entry which is preliminary data.</text>
</comment>
<dbReference type="EMBL" id="LGRX02007956">
    <property type="protein sequence ID" value="KAK3274085.1"/>
    <property type="molecule type" value="Genomic_DNA"/>
</dbReference>
<gene>
    <name evidence="2" type="ORF">CYMTET_17712</name>
</gene>